<proteinExistence type="predicted"/>
<accession>A0ABX1GCC2</accession>
<feature type="domain" description="AMP-binding enzyme C-terminal" evidence="2">
    <location>
        <begin position="431"/>
        <end position="506"/>
    </location>
</feature>
<gene>
    <name evidence="3" type="ORF">HCU74_01800</name>
</gene>
<evidence type="ECO:0000313" key="4">
    <source>
        <dbReference type="Proteomes" id="UP000765845"/>
    </source>
</evidence>
<name>A0ABX1GCC2_9GAMM</name>
<dbReference type="PANTHER" id="PTHR43767:SF1">
    <property type="entry name" value="NONRIBOSOMAL PEPTIDE SYNTHASE PES1 (EUROFUNG)-RELATED"/>
    <property type="match status" value="1"/>
</dbReference>
<dbReference type="Proteomes" id="UP000765845">
    <property type="component" value="Unassembled WGS sequence"/>
</dbReference>
<sequence length="524" mass="56954">MDTPLTARTFSELIDHHATRRPDHIATHFNERQLSYSGLQQQRDSVATALQGTGIGPGDRVGILAKNSDRYIELLLGVTHVGAVVVGLNWRLSAKELSYISNDSDMRCLFIDSGFADVAEQLIDSSPSLTQVVVIDGSTPNWPNLDGWLGDTPPGNSATTPATADSPALQLYTSGTTGNPKGVVLPHRAFFDPWVYDEVANMAWNRIAPEDKVLLAMPFFHVGGIGLAFMALRAGACSVIVPEFSPAAFIDLVPAHKITRTFLVPAALRAVLLDSRAANADWSSLSHVIYGAAPMPEALLLEALTLLKCKFVQNYGMTELCGTVVHLPPEDHQPGSPRLRAAGLPTPTTELRIIDQTGNDVATGEVGEIIIRSPATMLEYWRNPAATAETLIDGFIHTGDAGYLDEDGYLYIFDRMKDMIISGGENIYPIEVENAVFNHPAVSDAAVIGIPDDHWGELVTAVVVLKEGSAVTEAELISHTKDQIASYKCPKRVIFTDELPRNASGKILKRELRQPFWAGRERSI</sequence>
<evidence type="ECO:0000313" key="3">
    <source>
        <dbReference type="EMBL" id="NKI16143.1"/>
    </source>
</evidence>
<dbReference type="Pfam" id="PF13193">
    <property type="entry name" value="AMP-binding_C"/>
    <property type="match status" value="1"/>
</dbReference>
<keyword evidence="4" id="KW-1185">Reference proteome</keyword>
<dbReference type="RefSeq" id="WP_168448678.1">
    <property type="nucleotide sequence ID" value="NZ_JAAWWK010000001.1"/>
</dbReference>
<dbReference type="InterPro" id="IPR000873">
    <property type="entry name" value="AMP-dep_synth/lig_dom"/>
</dbReference>
<keyword evidence="3" id="KW-0436">Ligase</keyword>
<reference evidence="3 4" key="1">
    <citation type="submission" date="2020-04" db="EMBL/GenBank/DDBJ databases">
        <authorList>
            <person name="Yoon J."/>
        </authorList>
    </citation>
    <scope>NUCLEOTIDE SEQUENCE [LARGE SCALE GENOMIC DNA]</scope>
    <source>
        <strain evidence="3 4">KMU-166</strain>
    </source>
</reference>
<dbReference type="Pfam" id="PF00501">
    <property type="entry name" value="AMP-binding"/>
    <property type="match status" value="1"/>
</dbReference>
<dbReference type="PANTHER" id="PTHR43767">
    <property type="entry name" value="LONG-CHAIN-FATTY-ACID--COA LIGASE"/>
    <property type="match status" value="1"/>
</dbReference>
<dbReference type="Gene3D" id="3.40.50.12780">
    <property type="entry name" value="N-terminal domain of ligase-like"/>
    <property type="match status" value="1"/>
</dbReference>
<comment type="caution">
    <text evidence="3">The sequence shown here is derived from an EMBL/GenBank/DDBJ whole genome shotgun (WGS) entry which is preliminary data.</text>
</comment>
<evidence type="ECO:0000259" key="1">
    <source>
        <dbReference type="Pfam" id="PF00501"/>
    </source>
</evidence>
<dbReference type="Gene3D" id="3.30.300.30">
    <property type="match status" value="1"/>
</dbReference>
<dbReference type="InterPro" id="IPR025110">
    <property type="entry name" value="AMP-bd_C"/>
</dbReference>
<dbReference type="InterPro" id="IPR050237">
    <property type="entry name" value="ATP-dep_AMP-bd_enzyme"/>
</dbReference>
<dbReference type="InterPro" id="IPR042099">
    <property type="entry name" value="ANL_N_sf"/>
</dbReference>
<dbReference type="EMBL" id="JAAWWK010000001">
    <property type="protein sequence ID" value="NKI16143.1"/>
    <property type="molecule type" value="Genomic_DNA"/>
</dbReference>
<dbReference type="SUPFAM" id="SSF56801">
    <property type="entry name" value="Acetyl-CoA synthetase-like"/>
    <property type="match status" value="1"/>
</dbReference>
<evidence type="ECO:0000259" key="2">
    <source>
        <dbReference type="Pfam" id="PF13193"/>
    </source>
</evidence>
<dbReference type="GO" id="GO:0016874">
    <property type="term" value="F:ligase activity"/>
    <property type="evidence" value="ECO:0007669"/>
    <property type="project" value="UniProtKB-KW"/>
</dbReference>
<organism evidence="3 4">
    <name type="scientific">Spongiibacter thalassae</name>
    <dbReference type="NCBI Taxonomy" id="2721624"/>
    <lineage>
        <taxon>Bacteria</taxon>
        <taxon>Pseudomonadati</taxon>
        <taxon>Pseudomonadota</taxon>
        <taxon>Gammaproteobacteria</taxon>
        <taxon>Cellvibrionales</taxon>
        <taxon>Spongiibacteraceae</taxon>
        <taxon>Spongiibacter</taxon>
    </lineage>
</organism>
<protein>
    <submittedName>
        <fullName evidence="3">Long-chain-fatty-acid--CoA ligase</fullName>
    </submittedName>
</protein>
<dbReference type="InterPro" id="IPR045851">
    <property type="entry name" value="AMP-bd_C_sf"/>
</dbReference>
<feature type="domain" description="AMP-dependent synthetase/ligase" evidence="1">
    <location>
        <begin position="15"/>
        <end position="381"/>
    </location>
</feature>
<dbReference type="NCBIfam" id="NF004837">
    <property type="entry name" value="PRK06187.1"/>
    <property type="match status" value="1"/>
</dbReference>